<protein>
    <recommendedName>
        <fullName evidence="1">CHAD domain-containing protein</fullName>
    </recommendedName>
</protein>
<dbReference type="PANTHER" id="PTHR39339">
    <property type="entry name" value="SLR1444 PROTEIN"/>
    <property type="match status" value="1"/>
</dbReference>
<sequence>MRVRRLLQPRIRSLVDRIVDGCARLEGGSGDVHDLRTDCRRLRSILSAYAPMLKASPARRVDRDLQRLMAMLGVCRDAEVARDLLEALDPDGRDELDALEAAFAGALAQLRSWLVSPEGRHATERLRAYAANVPWTHHAERPAKRAVARTLDHERRRIRRRAHRARHTHPGDTQDRRLHAVRRAVKQANDASAVASLARSQRRLSKEWREAQDVLGRHHDLVMLRAELRRYEADEQVHLEAVNAEAEAAHADAMRTVRSLGR</sequence>
<dbReference type="AlphaFoldDB" id="A0A3G9IUP3"/>
<accession>A0A3G9IUP3</accession>
<dbReference type="RefSeq" id="WP_164512537.1">
    <property type="nucleotide sequence ID" value="NZ_AP019307.1"/>
</dbReference>
<dbReference type="KEGG" id="nbe:Back2_16580"/>
<organism evidence="2 3">
    <name type="scientific">Nocardioides baekrokdamisoli</name>
    <dbReference type="NCBI Taxonomy" id="1804624"/>
    <lineage>
        <taxon>Bacteria</taxon>
        <taxon>Bacillati</taxon>
        <taxon>Actinomycetota</taxon>
        <taxon>Actinomycetes</taxon>
        <taxon>Propionibacteriales</taxon>
        <taxon>Nocardioidaceae</taxon>
        <taxon>Nocardioides</taxon>
    </lineage>
</organism>
<dbReference type="PANTHER" id="PTHR39339:SF1">
    <property type="entry name" value="CHAD DOMAIN-CONTAINING PROTEIN"/>
    <property type="match status" value="1"/>
</dbReference>
<dbReference type="Proteomes" id="UP000271573">
    <property type="component" value="Chromosome"/>
</dbReference>
<dbReference type="Gene3D" id="1.40.20.10">
    <property type="entry name" value="CHAD domain"/>
    <property type="match status" value="1"/>
</dbReference>
<keyword evidence="3" id="KW-1185">Reference proteome</keyword>
<proteinExistence type="predicted"/>
<evidence type="ECO:0000313" key="2">
    <source>
        <dbReference type="EMBL" id="BBH17371.1"/>
    </source>
</evidence>
<dbReference type="Pfam" id="PF05235">
    <property type="entry name" value="CHAD"/>
    <property type="match status" value="1"/>
</dbReference>
<dbReference type="SMART" id="SM00880">
    <property type="entry name" value="CHAD"/>
    <property type="match status" value="1"/>
</dbReference>
<evidence type="ECO:0000259" key="1">
    <source>
        <dbReference type="PROSITE" id="PS51708"/>
    </source>
</evidence>
<gene>
    <name evidence="2" type="ORF">Back2_16580</name>
</gene>
<dbReference type="EMBL" id="AP019307">
    <property type="protein sequence ID" value="BBH17371.1"/>
    <property type="molecule type" value="Genomic_DNA"/>
</dbReference>
<dbReference type="InterPro" id="IPR038186">
    <property type="entry name" value="CHAD_dom_sf"/>
</dbReference>
<dbReference type="PROSITE" id="PS51708">
    <property type="entry name" value="CHAD"/>
    <property type="match status" value="1"/>
</dbReference>
<reference evidence="2 3" key="1">
    <citation type="submission" date="2018-11" db="EMBL/GenBank/DDBJ databases">
        <title>Complete genome sequence of Nocardioides baekrokdamisoli strain KCTC 39748.</title>
        <authorList>
            <person name="Kang S.W."/>
            <person name="Lee K.C."/>
            <person name="Kim K.K."/>
            <person name="Kim J.S."/>
            <person name="Kim D.S."/>
            <person name="Ko S.H."/>
            <person name="Yang S.H."/>
            <person name="Shin Y.K."/>
            <person name="Lee J.S."/>
        </authorList>
    </citation>
    <scope>NUCLEOTIDE SEQUENCE [LARGE SCALE GENOMIC DNA]</scope>
    <source>
        <strain evidence="2 3">KCTC 39748</strain>
    </source>
</reference>
<name>A0A3G9IUP3_9ACTN</name>
<dbReference type="InterPro" id="IPR007899">
    <property type="entry name" value="CHAD_dom"/>
</dbReference>
<evidence type="ECO:0000313" key="3">
    <source>
        <dbReference type="Proteomes" id="UP000271573"/>
    </source>
</evidence>
<feature type="domain" description="CHAD" evidence="1">
    <location>
        <begin position="1"/>
        <end position="262"/>
    </location>
</feature>